<dbReference type="AlphaFoldDB" id="A0A498STV9"/>
<protein>
    <submittedName>
        <fullName evidence="1">Uncharacterized protein</fullName>
    </submittedName>
</protein>
<dbReference type="Proteomes" id="UP000276991">
    <property type="component" value="Unassembled WGS sequence"/>
</dbReference>
<gene>
    <name evidence="1" type="ORF">NAV_LOCUS9353</name>
</gene>
<sequence>MEIGNASKSSSHTVMVDAQMAIPITEEGNVITEAAFFNRIFPSNSGIRFNFDDIREFLHDPLIALIATDLTADENLDNIEAVLKRIGYGKQ</sequence>
<accession>A0A498STV9</accession>
<dbReference type="EMBL" id="UPTC01003689">
    <property type="protein sequence ID" value="VBB34562.1"/>
    <property type="molecule type" value="Genomic_DNA"/>
</dbReference>
<name>A0A498STV9_ACAVI</name>
<keyword evidence="2" id="KW-1185">Reference proteome</keyword>
<organism evidence="1 2">
    <name type="scientific">Acanthocheilonema viteae</name>
    <name type="common">Filarial nematode worm</name>
    <name type="synonym">Dipetalonema viteae</name>
    <dbReference type="NCBI Taxonomy" id="6277"/>
    <lineage>
        <taxon>Eukaryota</taxon>
        <taxon>Metazoa</taxon>
        <taxon>Ecdysozoa</taxon>
        <taxon>Nematoda</taxon>
        <taxon>Chromadorea</taxon>
        <taxon>Rhabditida</taxon>
        <taxon>Spirurina</taxon>
        <taxon>Spiruromorpha</taxon>
        <taxon>Filarioidea</taxon>
        <taxon>Onchocercidae</taxon>
        <taxon>Acanthocheilonema</taxon>
    </lineage>
</organism>
<reference evidence="1 2" key="1">
    <citation type="submission" date="2018-08" db="EMBL/GenBank/DDBJ databases">
        <authorList>
            <person name="Laetsch R D."/>
            <person name="Stevens L."/>
            <person name="Kumar S."/>
            <person name="Blaxter L. M."/>
        </authorList>
    </citation>
    <scope>NUCLEOTIDE SEQUENCE [LARGE SCALE GENOMIC DNA]</scope>
</reference>
<dbReference type="OrthoDB" id="5826249at2759"/>
<evidence type="ECO:0000313" key="1">
    <source>
        <dbReference type="EMBL" id="VBB34562.1"/>
    </source>
</evidence>
<evidence type="ECO:0000313" key="2">
    <source>
        <dbReference type="Proteomes" id="UP000276991"/>
    </source>
</evidence>
<proteinExistence type="predicted"/>